<evidence type="ECO:0000313" key="5">
    <source>
        <dbReference type="EMBL" id="MEQ2443189.1"/>
    </source>
</evidence>
<feature type="domain" description="SLH" evidence="4">
    <location>
        <begin position="153"/>
        <end position="213"/>
    </location>
</feature>
<feature type="signal peptide" evidence="2">
    <location>
        <begin position="1"/>
        <end position="26"/>
    </location>
</feature>
<feature type="domain" description="Flavodoxin-like" evidence="3">
    <location>
        <begin position="220"/>
        <end position="376"/>
    </location>
</feature>
<dbReference type="SUPFAM" id="SSF52218">
    <property type="entry name" value="Flavoproteins"/>
    <property type="match status" value="1"/>
</dbReference>
<feature type="chain" id="PRO_5045570783" evidence="2">
    <location>
        <begin position="27"/>
        <end position="377"/>
    </location>
</feature>
<dbReference type="Pfam" id="PF00395">
    <property type="entry name" value="SLH"/>
    <property type="match status" value="3"/>
</dbReference>
<name>A0ABV1E8L0_9FIRM</name>
<dbReference type="Gene3D" id="3.40.50.360">
    <property type="match status" value="1"/>
</dbReference>
<reference evidence="5 6" key="1">
    <citation type="submission" date="2024-03" db="EMBL/GenBank/DDBJ databases">
        <title>Human intestinal bacterial collection.</title>
        <authorList>
            <person name="Pauvert C."/>
            <person name="Hitch T.C.A."/>
            <person name="Clavel T."/>
        </authorList>
    </citation>
    <scope>NUCLEOTIDE SEQUENCE [LARGE SCALE GENOMIC DNA]</scope>
    <source>
        <strain evidence="5 6">CLA-AP-H29</strain>
    </source>
</reference>
<evidence type="ECO:0000256" key="2">
    <source>
        <dbReference type="SAM" id="SignalP"/>
    </source>
</evidence>
<dbReference type="InterPro" id="IPR001119">
    <property type="entry name" value="SLH_dom"/>
</dbReference>
<dbReference type="PANTHER" id="PTHR39201">
    <property type="entry name" value="EXPORTED PROTEIN-RELATED"/>
    <property type="match status" value="1"/>
</dbReference>
<organism evidence="5 6">
    <name type="scientific">Pseudoflavonifractor intestinihominis</name>
    <dbReference type="NCBI Taxonomy" id="3133171"/>
    <lineage>
        <taxon>Bacteria</taxon>
        <taxon>Bacillati</taxon>
        <taxon>Bacillota</taxon>
        <taxon>Clostridia</taxon>
        <taxon>Eubacteriales</taxon>
        <taxon>Oscillospiraceae</taxon>
        <taxon>Pseudoflavonifractor</taxon>
    </lineage>
</organism>
<proteinExistence type="predicted"/>
<evidence type="ECO:0000259" key="4">
    <source>
        <dbReference type="PROSITE" id="PS51272"/>
    </source>
</evidence>
<keyword evidence="6" id="KW-1185">Reference proteome</keyword>
<dbReference type="Proteomes" id="UP001464378">
    <property type="component" value="Unassembled WGS sequence"/>
</dbReference>
<evidence type="ECO:0000256" key="1">
    <source>
        <dbReference type="ARBA" id="ARBA00022737"/>
    </source>
</evidence>
<dbReference type="RefSeq" id="WP_349231492.1">
    <property type="nucleotide sequence ID" value="NZ_JBBMFK010000009.1"/>
</dbReference>
<gene>
    <name evidence="5" type="ORF">WMO64_06870</name>
</gene>
<accession>A0ABV1E8L0</accession>
<dbReference type="PROSITE" id="PS51272">
    <property type="entry name" value="SLH"/>
    <property type="match status" value="3"/>
</dbReference>
<feature type="domain" description="SLH" evidence="4">
    <location>
        <begin position="29"/>
        <end position="88"/>
    </location>
</feature>
<dbReference type="Pfam" id="PF12682">
    <property type="entry name" value="Flavodoxin_4"/>
    <property type="match status" value="1"/>
</dbReference>
<keyword evidence="2" id="KW-0732">Signal</keyword>
<comment type="caution">
    <text evidence="5">The sequence shown here is derived from an EMBL/GenBank/DDBJ whole genome shotgun (WGS) entry which is preliminary data.</text>
</comment>
<dbReference type="InterPro" id="IPR008254">
    <property type="entry name" value="Flavodoxin/NO_synth"/>
</dbReference>
<sequence length="377" mass="40714">MRNLKRMGAMMMALVLAFSLSVTAFAAVEDTGFADVAADAWYAEAVEYVRDNGLMSGTSATTFAPNDTMTRSMLATTLYREAGSLAVSGGDAFTDTQEGAWYADAVLWASQEGVISGYGNGLFGTNDPVSREQIATILWRYAGSPSADAGQDFADESEIASYAVAAVDWARANGVVNGADGNRFLPRNSASRAEVATMLRNFLTIDGTEEPEQPSDSSRVLVAYFSATGNTESVANTIADLTGGDLFEITPADPYTSDDLNWTDENSRVVYEYENPEARDVELAEDTVDNWDEYDVIFIGYPIWWGIAAWPTDSFVEANDFTGKTVIPFCTSSSSGLGQSGDLLEELAGTGNWLEGQRFRGSTSEAEIQTWLDSLEL</sequence>
<dbReference type="PROSITE" id="PS50902">
    <property type="entry name" value="FLAVODOXIN_LIKE"/>
    <property type="match status" value="1"/>
</dbReference>
<evidence type="ECO:0000259" key="3">
    <source>
        <dbReference type="PROSITE" id="PS50902"/>
    </source>
</evidence>
<keyword evidence="1" id="KW-0677">Repeat</keyword>
<dbReference type="InterPro" id="IPR029039">
    <property type="entry name" value="Flavoprotein-like_sf"/>
</dbReference>
<evidence type="ECO:0000313" key="6">
    <source>
        <dbReference type="Proteomes" id="UP001464378"/>
    </source>
</evidence>
<dbReference type="EMBL" id="JBBMFK010000009">
    <property type="protein sequence ID" value="MEQ2443189.1"/>
    <property type="molecule type" value="Genomic_DNA"/>
</dbReference>
<feature type="domain" description="SLH" evidence="4">
    <location>
        <begin position="89"/>
        <end position="152"/>
    </location>
</feature>
<protein>
    <submittedName>
        <fullName evidence="5">Flavodoxin</fullName>
    </submittedName>
</protein>
<dbReference type="PANTHER" id="PTHR39201:SF1">
    <property type="entry name" value="FLAVODOXIN-LIKE DOMAIN-CONTAINING PROTEIN"/>
    <property type="match status" value="1"/>
</dbReference>